<proteinExistence type="predicted"/>
<evidence type="ECO:0000313" key="2">
    <source>
        <dbReference type="Proteomes" id="UP000518188"/>
    </source>
</evidence>
<accession>A0A7X6MVD7</accession>
<comment type="caution">
    <text evidence="1">The sequence shown here is derived from an EMBL/GenBank/DDBJ whole genome shotgun (WGS) entry which is preliminary data.</text>
</comment>
<dbReference type="EMBL" id="JAAXPJ010000015">
    <property type="protein sequence ID" value="NKZ14998.1"/>
    <property type="molecule type" value="Genomic_DNA"/>
</dbReference>
<gene>
    <name evidence="1" type="ORF">HGA11_28910</name>
</gene>
<name>A0A7X6MVD7_9MYCO</name>
<evidence type="ECO:0000313" key="1">
    <source>
        <dbReference type="EMBL" id="NKZ14998.1"/>
    </source>
</evidence>
<dbReference type="RefSeq" id="WP_044524568.1">
    <property type="nucleotide sequence ID" value="NZ_HG322954.1"/>
</dbReference>
<organism evidence="1 2">
    <name type="scientific">Mycolicibacterium septicum DSM 44393</name>
    <dbReference type="NCBI Taxonomy" id="1341646"/>
    <lineage>
        <taxon>Bacteria</taxon>
        <taxon>Bacillati</taxon>
        <taxon>Actinomycetota</taxon>
        <taxon>Actinomycetes</taxon>
        <taxon>Mycobacteriales</taxon>
        <taxon>Mycobacteriaceae</taxon>
        <taxon>Mycolicibacterium</taxon>
    </lineage>
</organism>
<dbReference type="AlphaFoldDB" id="A0A7X6MVD7"/>
<sequence>MVLAETAYLRTQVDPATPVSVRDGIEQYNTLSIAQQNAAIQRLGTSLDKLIDDQNAVSEQLKKHCGLN</sequence>
<reference evidence="1 2" key="1">
    <citation type="submission" date="2020-04" db="EMBL/GenBank/DDBJ databases">
        <title>MicrobeNet Type strains.</title>
        <authorList>
            <person name="Nicholson A.C."/>
        </authorList>
    </citation>
    <scope>NUCLEOTIDE SEQUENCE [LARGE SCALE GENOMIC DNA]</scope>
    <source>
        <strain evidence="1 2">ATCC 700731</strain>
    </source>
</reference>
<dbReference type="Proteomes" id="UP000518188">
    <property type="component" value="Unassembled WGS sequence"/>
</dbReference>
<protein>
    <submittedName>
        <fullName evidence="1">Uncharacterized protein</fullName>
    </submittedName>
</protein>